<sequence>MLFAFLDVTRPVTGIVISVEGGFQIIVAKAIKGQIYAVLTGFEEFINEETIVTGQLLLPLPSQ</sequence>
<dbReference type="EMBL" id="JAPEIS010000004">
    <property type="protein sequence ID" value="KAJ8067092.1"/>
    <property type="molecule type" value="Genomic_DNA"/>
</dbReference>
<name>A0A9X0AQH7_9HELO</name>
<comment type="caution">
    <text evidence="1">The sequence shown here is derived from an EMBL/GenBank/DDBJ whole genome shotgun (WGS) entry which is preliminary data.</text>
</comment>
<organism evidence="1 2">
    <name type="scientific">Sclerotinia nivalis</name>
    <dbReference type="NCBI Taxonomy" id="352851"/>
    <lineage>
        <taxon>Eukaryota</taxon>
        <taxon>Fungi</taxon>
        <taxon>Dikarya</taxon>
        <taxon>Ascomycota</taxon>
        <taxon>Pezizomycotina</taxon>
        <taxon>Leotiomycetes</taxon>
        <taxon>Helotiales</taxon>
        <taxon>Sclerotiniaceae</taxon>
        <taxon>Sclerotinia</taxon>
    </lineage>
</organism>
<dbReference type="AlphaFoldDB" id="A0A9X0AQH7"/>
<protein>
    <submittedName>
        <fullName evidence="1">Uncharacterized protein</fullName>
    </submittedName>
</protein>
<reference evidence="1" key="1">
    <citation type="submission" date="2022-11" db="EMBL/GenBank/DDBJ databases">
        <title>Genome Resource of Sclerotinia nivalis Strain SnTB1, a Plant Pathogen Isolated from American Ginseng.</title>
        <authorList>
            <person name="Fan S."/>
        </authorList>
    </citation>
    <scope>NUCLEOTIDE SEQUENCE</scope>
    <source>
        <strain evidence="1">SnTB1</strain>
    </source>
</reference>
<gene>
    <name evidence="1" type="ORF">OCU04_004470</name>
</gene>
<proteinExistence type="predicted"/>
<evidence type="ECO:0000313" key="1">
    <source>
        <dbReference type="EMBL" id="KAJ8067092.1"/>
    </source>
</evidence>
<accession>A0A9X0AQH7</accession>
<dbReference type="Proteomes" id="UP001152300">
    <property type="component" value="Unassembled WGS sequence"/>
</dbReference>
<evidence type="ECO:0000313" key="2">
    <source>
        <dbReference type="Proteomes" id="UP001152300"/>
    </source>
</evidence>
<keyword evidence="2" id="KW-1185">Reference proteome</keyword>